<comment type="caution">
    <text evidence="1">The sequence shown here is derived from an EMBL/GenBank/DDBJ whole genome shotgun (WGS) entry which is preliminary data.</text>
</comment>
<protein>
    <submittedName>
        <fullName evidence="1">Uncharacterized protein</fullName>
    </submittedName>
</protein>
<gene>
    <name evidence="1" type="ORF">DNU06_16040</name>
</gene>
<organism evidence="1 2">
    <name type="scientific">Putridiphycobacter roseus</name>
    <dbReference type="NCBI Taxonomy" id="2219161"/>
    <lineage>
        <taxon>Bacteria</taxon>
        <taxon>Pseudomonadati</taxon>
        <taxon>Bacteroidota</taxon>
        <taxon>Flavobacteriia</taxon>
        <taxon>Flavobacteriales</taxon>
        <taxon>Crocinitomicaceae</taxon>
        <taxon>Putridiphycobacter</taxon>
    </lineage>
</organism>
<name>A0A2W1MUZ3_9FLAO</name>
<evidence type="ECO:0000313" key="2">
    <source>
        <dbReference type="Proteomes" id="UP000249248"/>
    </source>
</evidence>
<keyword evidence="2" id="KW-1185">Reference proteome</keyword>
<sequence length="104" mass="11958">MALISQNTEKLKQKLELTVLNIKIAWSYPCTELRNKLFLHQFLNKTGFTLLSFSAYAMLFLEINKGIPFKKHKLFNSSYPPQHKGHHPLTHAAKHGHTLPLAHV</sequence>
<proteinExistence type="predicted"/>
<reference evidence="1 2" key="1">
    <citation type="submission" date="2018-06" db="EMBL/GenBank/DDBJ databases">
        <title>The draft genome sequence of Crocinitomix sp. SM1701.</title>
        <authorList>
            <person name="Zhang X."/>
        </authorList>
    </citation>
    <scope>NUCLEOTIDE SEQUENCE [LARGE SCALE GENOMIC DNA]</scope>
    <source>
        <strain evidence="1 2">SM1701</strain>
    </source>
</reference>
<dbReference type="EMBL" id="QKSB01000015">
    <property type="protein sequence ID" value="PZE15889.1"/>
    <property type="molecule type" value="Genomic_DNA"/>
</dbReference>
<accession>A0A2W1MUZ3</accession>
<evidence type="ECO:0000313" key="1">
    <source>
        <dbReference type="EMBL" id="PZE15889.1"/>
    </source>
</evidence>
<dbReference type="AlphaFoldDB" id="A0A2W1MUZ3"/>
<dbReference type="Proteomes" id="UP000249248">
    <property type="component" value="Unassembled WGS sequence"/>
</dbReference>